<feature type="domain" description="NlpC/P60" evidence="6">
    <location>
        <begin position="207"/>
        <end position="331"/>
    </location>
</feature>
<dbReference type="GO" id="GO:0006508">
    <property type="term" value="P:proteolysis"/>
    <property type="evidence" value="ECO:0007669"/>
    <property type="project" value="UniProtKB-KW"/>
</dbReference>
<evidence type="ECO:0000256" key="1">
    <source>
        <dbReference type="ARBA" id="ARBA00007074"/>
    </source>
</evidence>
<dbReference type="InterPro" id="IPR051794">
    <property type="entry name" value="PG_Endopeptidase_C40"/>
</dbReference>
<evidence type="ECO:0000256" key="4">
    <source>
        <dbReference type="ARBA" id="ARBA00022807"/>
    </source>
</evidence>
<protein>
    <submittedName>
        <fullName evidence="7">C40 family peptidase</fullName>
    </submittedName>
</protein>
<comment type="similarity">
    <text evidence="1">Belongs to the peptidase C40 family.</text>
</comment>
<proteinExistence type="inferred from homology"/>
<dbReference type="GO" id="GO:0008234">
    <property type="term" value="F:cysteine-type peptidase activity"/>
    <property type="evidence" value="ECO:0007669"/>
    <property type="project" value="UniProtKB-KW"/>
</dbReference>
<dbReference type="SUPFAM" id="SSF54001">
    <property type="entry name" value="Cysteine proteinases"/>
    <property type="match status" value="1"/>
</dbReference>
<keyword evidence="3" id="KW-0378">Hydrolase</keyword>
<dbReference type="EMBL" id="JAGSXH010000038">
    <property type="protein sequence ID" value="MBS2963944.1"/>
    <property type="molecule type" value="Genomic_DNA"/>
</dbReference>
<dbReference type="InterPro" id="IPR000064">
    <property type="entry name" value="NLP_P60_dom"/>
</dbReference>
<feature type="signal peptide" evidence="5">
    <location>
        <begin position="1"/>
        <end position="29"/>
    </location>
</feature>
<keyword evidence="4" id="KW-0788">Thiol protease</keyword>
<accession>A0A8J7WQ27</accession>
<name>A0A8J7WQ27_9ACTN</name>
<organism evidence="7 8">
    <name type="scientific">Actinocrinis puniceicyclus</name>
    <dbReference type="NCBI Taxonomy" id="977794"/>
    <lineage>
        <taxon>Bacteria</taxon>
        <taxon>Bacillati</taxon>
        <taxon>Actinomycetota</taxon>
        <taxon>Actinomycetes</taxon>
        <taxon>Catenulisporales</taxon>
        <taxon>Actinospicaceae</taxon>
        <taxon>Actinocrinis</taxon>
    </lineage>
</organism>
<dbReference type="RefSeq" id="WP_211468107.1">
    <property type="nucleotide sequence ID" value="NZ_JAGSXH010000038.1"/>
</dbReference>
<dbReference type="PANTHER" id="PTHR47359">
    <property type="entry name" value="PEPTIDOGLYCAN DL-ENDOPEPTIDASE CWLO"/>
    <property type="match status" value="1"/>
</dbReference>
<dbReference type="Gene3D" id="3.90.1720.10">
    <property type="entry name" value="endopeptidase domain like (from Nostoc punctiforme)"/>
    <property type="match status" value="1"/>
</dbReference>
<evidence type="ECO:0000313" key="8">
    <source>
        <dbReference type="Proteomes" id="UP000677913"/>
    </source>
</evidence>
<dbReference type="Proteomes" id="UP000677913">
    <property type="component" value="Unassembled WGS sequence"/>
</dbReference>
<gene>
    <name evidence="7" type="ORF">KGA66_12885</name>
</gene>
<feature type="chain" id="PRO_5038613490" evidence="5">
    <location>
        <begin position="30"/>
        <end position="331"/>
    </location>
</feature>
<keyword evidence="8" id="KW-1185">Reference proteome</keyword>
<evidence type="ECO:0000256" key="3">
    <source>
        <dbReference type="ARBA" id="ARBA00022801"/>
    </source>
</evidence>
<dbReference type="PROSITE" id="PS51935">
    <property type="entry name" value="NLPC_P60"/>
    <property type="match status" value="1"/>
</dbReference>
<evidence type="ECO:0000256" key="2">
    <source>
        <dbReference type="ARBA" id="ARBA00022670"/>
    </source>
</evidence>
<dbReference type="Pfam" id="PF00877">
    <property type="entry name" value="NLPC_P60"/>
    <property type="match status" value="1"/>
</dbReference>
<comment type="caution">
    <text evidence="7">The sequence shown here is derived from an EMBL/GenBank/DDBJ whole genome shotgun (WGS) entry which is preliminary data.</text>
</comment>
<evidence type="ECO:0000256" key="5">
    <source>
        <dbReference type="SAM" id="SignalP"/>
    </source>
</evidence>
<dbReference type="InterPro" id="IPR038765">
    <property type="entry name" value="Papain-like_cys_pep_sf"/>
</dbReference>
<keyword evidence="2" id="KW-0645">Protease</keyword>
<evidence type="ECO:0000313" key="7">
    <source>
        <dbReference type="EMBL" id="MBS2963944.1"/>
    </source>
</evidence>
<evidence type="ECO:0000259" key="6">
    <source>
        <dbReference type="PROSITE" id="PS51935"/>
    </source>
</evidence>
<sequence length="331" mass="33688">MSAKTTLVAAISAPLLVVAALATLAAAIAAPDDSASACALGGGGAPQHFADLSTAQLANARIIAQVGVNMGVPPPGEAVALATALQESGLQNLTYGDRDSLGLFQQRPSQGWGTPAQILDPVHASRQFYVHLLQVPGWRSMPTAQAAQAVQRSGAPDAYAKWDAEAQALAAALAGNLVCSAGDSGDNTKAEAAALDAAHYRIPPGTPAPIAAVITFALAQLGKPYAYGATGPNAYDCSGLMVASYARIGVHLPRATYQQVNAGIPVYSVAQLKPGDLLFIPGSDGTPQAPGHVGMYLGGGTLIQAPQSGQTVQLSPLRQWADSLAAIRRIS</sequence>
<reference evidence="7" key="1">
    <citation type="submission" date="2021-04" db="EMBL/GenBank/DDBJ databases">
        <title>Genome based classification of Actinospica acidithermotolerans sp. nov., an actinobacterium isolated from an Indonesian hot spring.</title>
        <authorList>
            <person name="Kusuma A.B."/>
            <person name="Putra K.E."/>
            <person name="Nafisah S."/>
            <person name="Loh J."/>
            <person name="Nouioui I."/>
            <person name="Goodfellow M."/>
        </authorList>
    </citation>
    <scope>NUCLEOTIDE SEQUENCE</scope>
    <source>
        <strain evidence="7">DSM 45618</strain>
    </source>
</reference>
<dbReference type="AlphaFoldDB" id="A0A8J7WQ27"/>
<keyword evidence="5" id="KW-0732">Signal</keyword>
<dbReference type="PANTHER" id="PTHR47359:SF3">
    <property type="entry name" value="NLP_P60 DOMAIN-CONTAINING PROTEIN-RELATED"/>
    <property type="match status" value="1"/>
</dbReference>